<dbReference type="Proteomes" id="UP000028838">
    <property type="component" value="Unassembled WGS sequence"/>
</dbReference>
<protein>
    <submittedName>
        <fullName evidence="3">Putative transmembrane protein</fullName>
    </submittedName>
</protein>
<feature type="compositionally biased region" description="Polar residues" evidence="1">
    <location>
        <begin position="1"/>
        <end position="12"/>
    </location>
</feature>
<evidence type="ECO:0000256" key="2">
    <source>
        <dbReference type="SAM" id="Phobius"/>
    </source>
</evidence>
<feature type="region of interest" description="Disordered" evidence="1">
    <location>
        <begin position="168"/>
        <end position="198"/>
    </location>
</feature>
<evidence type="ECO:0000256" key="1">
    <source>
        <dbReference type="SAM" id="MobiDB-lite"/>
    </source>
</evidence>
<dbReference type="EMBL" id="AEYH02000479">
    <property type="protein sequence ID" value="KFG54733.1"/>
    <property type="molecule type" value="Genomic_DNA"/>
</dbReference>
<dbReference type="VEuPathDB" id="ToxoDB:TGFOU_285790"/>
<comment type="caution">
    <text evidence="3">The sequence shown here is derived from an EMBL/GenBank/DDBJ whole genome shotgun (WGS) entry which is preliminary data.</text>
</comment>
<dbReference type="AlphaFoldDB" id="A0A086LDL5"/>
<organism evidence="3 4">
    <name type="scientific">Toxoplasma gondii FOU</name>
    <dbReference type="NCBI Taxonomy" id="943167"/>
    <lineage>
        <taxon>Eukaryota</taxon>
        <taxon>Sar</taxon>
        <taxon>Alveolata</taxon>
        <taxon>Apicomplexa</taxon>
        <taxon>Conoidasida</taxon>
        <taxon>Coccidia</taxon>
        <taxon>Eucoccidiorida</taxon>
        <taxon>Eimeriorina</taxon>
        <taxon>Sarcocystidae</taxon>
        <taxon>Toxoplasma</taxon>
    </lineage>
</organism>
<gene>
    <name evidence="3" type="ORF">TGFOU_285790</name>
</gene>
<name>A0A086LDL5_TOXGO</name>
<dbReference type="OrthoDB" id="329949at2759"/>
<proteinExistence type="predicted"/>
<feature type="transmembrane region" description="Helical" evidence="2">
    <location>
        <begin position="71"/>
        <end position="96"/>
    </location>
</feature>
<reference evidence="3 4" key="1">
    <citation type="submission" date="2014-07" db="EMBL/GenBank/DDBJ databases">
        <authorList>
            <person name="Sibley D."/>
            <person name="Venepally P."/>
            <person name="Karamycheva S."/>
            <person name="Hadjithomas M."/>
            <person name="Khan A."/>
            <person name="Brunk B."/>
            <person name="Roos D."/>
            <person name="Caler E."/>
            <person name="Lorenzi H."/>
        </authorList>
    </citation>
    <scope>NUCLEOTIDE SEQUENCE [LARGE SCALE GENOMIC DNA]</scope>
    <source>
        <strain evidence="3 4">FOU</strain>
    </source>
</reference>
<keyword evidence="2" id="KW-1133">Transmembrane helix</keyword>
<evidence type="ECO:0000313" key="4">
    <source>
        <dbReference type="Proteomes" id="UP000028838"/>
    </source>
</evidence>
<accession>A0A086LDL5</accession>
<keyword evidence="2 3" id="KW-0812">Transmembrane</keyword>
<keyword evidence="2" id="KW-0472">Membrane</keyword>
<evidence type="ECO:0000313" key="3">
    <source>
        <dbReference type="EMBL" id="KFG54733.1"/>
    </source>
</evidence>
<feature type="region of interest" description="Disordered" evidence="1">
    <location>
        <begin position="1"/>
        <end position="61"/>
    </location>
</feature>
<sequence length="198" mass="20938">MAETPLRSSDVTAENAPESVPPGSTADSGVSPDATIQAAASGEPAHNVGSAAQIEPGSPSNSSLRWTLRGVLLKVIFCICLAALFGLIFSGIIFIFDLPQKDSNERRHPLSHFALPAAPPQRPESVAFLQPVYAVDDTLPTVTIFLAPNAFDPMETLTDDPADMLKKPSNNDWLVPQAPASTGAIRPAIPRESGDEKV</sequence>